<feature type="compositionally biased region" description="Polar residues" evidence="1">
    <location>
        <begin position="1"/>
        <end position="13"/>
    </location>
</feature>
<dbReference type="EMBL" id="FNVA01000005">
    <property type="protein sequence ID" value="SEG44597.1"/>
    <property type="molecule type" value="Genomic_DNA"/>
</dbReference>
<dbReference type="SUPFAM" id="SSF53098">
    <property type="entry name" value="Ribonuclease H-like"/>
    <property type="match status" value="1"/>
</dbReference>
<dbReference type="Gene3D" id="3.30.420.10">
    <property type="entry name" value="Ribonuclease H-like superfamily/Ribonuclease H"/>
    <property type="match status" value="1"/>
</dbReference>
<dbReference type="InterPro" id="IPR053151">
    <property type="entry name" value="RNase_H-like"/>
</dbReference>
<dbReference type="PROSITE" id="PS50879">
    <property type="entry name" value="RNASE_H_1"/>
    <property type="match status" value="1"/>
</dbReference>
<dbReference type="Proteomes" id="UP000236728">
    <property type="component" value="Unassembled WGS sequence"/>
</dbReference>
<dbReference type="PANTHER" id="PTHR47723:SF19">
    <property type="entry name" value="POLYNUCLEOTIDYL TRANSFERASE, RIBONUCLEASE H-LIKE SUPERFAMILY PROTEIN"/>
    <property type="match status" value="1"/>
</dbReference>
<protein>
    <submittedName>
        <fullName evidence="3">Probable phosphoglycerate mutase</fullName>
    </submittedName>
</protein>
<accession>A0A1H6A967</accession>
<dbReference type="GO" id="GO:0003676">
    <property type="term" value="F:nucleic acid binding"/>
    <property type="evidence" value="ECO:0007669"/>
    <property type="project" value="InterPro"/>
</dbReference>
<dbReference type="AlphaFoldDB" id="A0A1H6A967"/>
<feature type="region of interest" description="Disordered" evidence="1">
    <location>
        <begin position="162"/>
        <end position="218"/>
    </location>
</feature>
<proteinExistence type="predicted"/>
<evidence type="ECO:0000259" key="2">
    <source>
        <dbReference type="PROSITE" id="PS50879"/>
    </source>
</evidence>
<name>A0A1H6A967_9BACT</name>
<feature type="compositionally biased region" description="Low complexity" evidence="1">
    <location>
        <begin position="171"/>
        <end position="205"/>
    </location>
</feature>
<sequence length="247" mass="25634">MLGNMSGSTPSLFASSAKSSSSSSSPGGASSGWVTANTDGGARGNPGPAGYGVVVEAENGERLAELSEFIGVKTNNVAEYSALLAALEWAEANGHSKLRVISDSELMVRQIQGKYKVNSPDLKPMWEDARRRIGKLDRFEIQHALRHKNKVADGLANRAMDKAMGRNPEGPASSPRPAAPARSVSSSGTAAAPAAASRPAASPSRSAPPPQPGKPTMLRGFVRDGVVHLLGGATLPNGIFVKVIPEE</sequence>
<dbReference type="InterPro" id="IPR036397">
    <property type="entry name" value="RNaseH_sf"/>
</dbReference>
<dbReference type="InterPro" id="IPR002156">
    <property type="entry name" value="RNaseH_domain"/>
</dbReference>
<reference evidence="3 4" key="1">
    <citation type="submission" date="2016-10" db="EMBL/GenBank/DDBJ databases">
        <authorList>
            <person name="de Groot N.N."/>
        </authorList>
    </citation>
    <scope>NUCLEOTIDE SEQUENCE [LARGE SCALE GENOMIC DNA]</scope>
    <source>
        <strain evidence="3 4">DSM 22489</strain>
    </source>
</reference>
<evidence type="ECO:0000313" key="4">
    <source>
        <dbReference type="Proteomes" id="UP000236728"/>
    </source>
</evidence>
<gene>
    <name evidence="3" type="ORF">SAMN05421819_2975</name>
</gene>
<feature type="compositionally biased region" description="Gly residues" evidence="1">
    <location>
        <begin position="41"/>
        <end position="50"/>
    </location>
</feature>
<keyword evidence="4" id="KW-1185">Reference proteome</keyword>
<dbReference type="InterPro" id="IPR012337">
    <property type="entry name" value="RNaseH-like_sf"/>
</dbReference>
<dbReference type="Pfam" id="PF13456">
    <property type="entry name" value="RVT_3"/>
    <property type="match status" value="1"/>
</dbReference>
<evidence type="ECO:0000313" key="3">
    <source>
        <dbReference type="EMBL" id="SEG44597.1"/>
    </source>
</evidence>
<feature type="region of interest" description="Disordered" evidence="1">
    <location>
        <begin position="1"/>
        <end position="52"/>
    </location>
</feature>
<evidence type="ECO:0000256" key="1">
    <source>
        <dbReference type="SAM" id="MobiDB-lite"/>
    </source>
</evidence>
<feature type="compositionally biased region" description="Low complexity" evidence="1">
    <location>
        <begin position="14"/>
        <end position="32"/>
    </location>
</feature>
<dbReference type="CDD" id="cd09279">
    <property type="entry name" value="RNase_HI_like"/>
    <property type="match status" value="1"/>
</dbReference>
<feature type="domain" description="RNase H type-1" evidence="2">
    <location>
        <begin position="30"/>
        <end position="161"/>
    </location>
</feature>
<dbReference type="PANTHER" id="PTHR47723">
    <property type="entry name" value="OS05G0353850 PROTEIN"/>
    <property type="match status" value="1"/>
</dbReference>
<dbReference type="GO" id="GO:0004523">
    <property type="term" value="F:RNA-DNA hybrid ribonuclease activity"/>
    <property type="evidence" value="ECO:0007669"/>
    <property type="project" value="InterPro"/>
</dbReference>
<organism evidence="3 4">
    <name type="scientific">Bryocella elongata</name>
    <dbReference type="NCBI Taxonomy" id="863522"/>
    <lineage>
        <taxon>Bacteria</taxon>
        <taxon>Pseudomonadati</taxon>
        <taxon>Acidobacteriota</taxon>
        <taxon>Terriglobia</taxon>
        <taxon>Terriglobales</taxon>
        <taxon>Acidobacteriaceae</taxon>
        <taxon>Bryocella</taxon>
    </lineage>
</organism>